<feature type="transmembrane region" description="Helical" evidence="1">
    <location>
        <begin position="40"/>
        <end position="60"/>
    </location>
</feature>
<feature type="transmembrane region" description="Helical" evidence="1">
    <location>
        <begin position="103"/>
        <end position="121"/>
    </location>
</feature>
<gene>
    <name evidence="2" type="ORF">AMJAP_0446</name>
</gene>
<dbReference type="Pfam" id="PF05656">
    <property type="entry name" value="DUF805"/>
    <property type="match status" value="1"/>
</dbReference>
<dbReference type="InterPro" id="IPR008523">
    <property type="entry name" value="DUF805"/>
</dbReference>
<keyword evidence="1" id="KW-1133">Transmembrane helix</keyword>
<proteinExistence type="predicted"/>
<evidence type="ECO:0000313" key="2">
    <source>
        <dbReference type="EMBL" id="BBB25045.1"/>
    </source>
</evidence>
<protein>
    <recommendedName>
        <fullName evidence="4">DUF805 domain-containing protein</fullName>
    </recommendedName>
</protein>
<reference evidence="2 3" key="1">
    <citation type="journal article" date="2008" name="Int. J. Syst. Evol. Microbiol.">
        <title>Amphritea japonica sp. nov. and Amphritea balenae sp. nov., isolated from the sediment adjacent to sperm whale carcasses off Kagoshima, Japan.</title>
        <authorList>
            <person name="Miyazaki M."/>
            <person name="Nogi Y."/>
            <person name="Fujiwara Y."/>
            <person name="Kawato M."/>
            <person name="Nagahama T."/>
            <person name="Kubokawa K."/>
            <person name="Horikoshi K."/>
        </authorList>
    </citation>
    <scope>NUCLEOTIDE SEQUENCE [LARGE SCALE GENOMIC DNA]</scope>
    <source>
        <strain evidence="2 3">ATCC BAA-1530</strain>
    </source>
</reference>
<dbReference type="PANTHER" id="PTHR34980:SF3">
    <property type="entry name" value="BLR8105 PROTEIN"/>
    <property type="match status" value="1"/>
</dbReference>
<keyword evidence="1" id="KW-0812">Transmembrane</keyword>
<dbReference type="KEGG" id="ajp:AMJAP_0446"/>
<keyword evidence="3" id="KW-1185">Reference proteome</keyword>
<feature type="transmembrane region" description="Helical" evidence="1">
    <location>
        <begin position="72"/>
        <end position="91"/>
    </location>
</feature>
<dbReference type="EMBL" id="AP014545">
    <property type="protein sequence ID" value="BBB25045.1"/>
    <property type="molecule type" value="Genomic_DNA"/>
</dbReference>
<dbReference type="RefSeq" id="WP_019620777.1">
    <property type="nucleotide sequence ID" value="NZ_AP014545.1"/>
</dbReference>
<dbReference type="PANTHER" id="PTHR34980">
    <property type="entry name" value="INNER MEMBRANE PROTEIN-RELATED-RELATED"/>
    <property type="match status" value="1"/>
</dbReference>
<name>A0A7R6SRE0_9GAMM</name>
<evidence type="ECO:0000313" key="3">
    <source>
        <dbReference type="Proteomes" id="UP000595663"/>
    </source>
</evidence>
<evidence type="ECO:0000256" key="1">
    <source>
        <dbReference type="SAM" id="Phobius"/>
    </source>
</evidence>
<accession>A0A7R6SRE0</accession>
<dbReference type="GO" id="GO:0005886">
    <property type="term" value="C:plasma membrane"/>
    <property type="evidence" value="ECO:0007669"/>
    <property type="project" value="TreeGrafter"/>
</dbReference>
<dbReference type="AlphaFoldDB" id="A0A7R6SRE0"/>
<evidence type="ECO:0008006" key="4">
    <source>
        <dbReference type="Google" id="ProtNLM"/>
    </source>
</evidence>
<keyword evidence="1" id="KW-0472">Membrane</keyword>
<dbReference type="OrthoDB" id="9812349at2"/>
<dbReference type="Proteomes" id="UP000595663">
    <property type="component" value="Chromosome"/>
</dbReference>
<sequence length="140" mass="15349">MNTDIYASPQAMLEDESAAIVPLTTKQLLFSFQGRIGRKAFWLTTLIATLVASVIVGALFTGLSYTEISAEGLIFILAVLYIPMIWVGLAIQVKRWHDRNKSAWWILIMFVPVIGPIWAFIETGFLAGSPAANDFGSPSA</sequence>
<organism evidence="2 3">
    <name type="scientific">Amphritea japonica ATCC BAA-1530</name>
    <dbReference type="NCBI Taxonomy" id="1278309"/>
    <lineage>
        <taxon>Bacteria</taxon>
        <taxon>Pseudomonadati</taxon>
        <taxon>Pseudomonadota</taxon>
        <taxon>Gammaproteobacteria</taxon>
        <taxon>Oceanospirillales</taxon>
        <taxon>Oceanospirillaceae</taxon>
        <taxon>Amphritea</taxon>
    </lineage>
</organism>